<reference evidence="4" key="1">
    <citation type="journal article" date="2019" name="Int. J. Syst. Evol. Microbiol.">
        <title>The Global Catalogue of Microorganisms (GCM) 10K type strain sequencing project: providing services to taxonomists for standard genome sequencing and annotation.</title>
        <authorList>
            <consortium name="The Broad Institute Genomics Platform"/>
            <consortium name="The Broad Institute Genome Sequencing Center for Infectious Disease"/>
            <person name="Wu L."/>
            <person name="Ma J."/>
        </authorList>
    </citation>
    <scope>NUCLEOTIDE SEQUENCE [LARGE SCALE GENOMIC DNA]</scope>
    <source>
        <strain evidence="4">CGMCC 1.12859</strain>
    </source>
</reference>
<evidence type="ECO:0000256" key="2">
    <source>
        <dbReference type="SAM" id="SignalP"/>
    </source>
</evidence>
<feature type="signal peptide" evidence="2">
    <location>
        <begin position="1"/>
        <end position="25"/>
    </location>
</feature>
<feature type="compositionally biased region" description="Low complexity" evidence="1">
    <location>
        <begin position="36"/>
        <end position="46"/>
    </location>
</feature>
<feature type="chain" id="PRO_5046990295" description="Lipoprotein" evidence="2">
    <location>
        <begin position="26"/>
        <end position="163"/>
    </location>
</feature>
<evidence type="ECO:0000256" key="1">
    <source>
        <dbReference type="SAM" id="MobiDB-lite"/>
    </source>
</evidence>
<comment type="caution">
    <text evidence="3">The sequence shown here is derived from an EMBL/GenBank/DDBJ whole genome shotgun (WGS) entry which is preliminary data.</text>
</comment>
<evidence type="ECO:0000313" key="3">
    <source>
        <dbReference type="EMBL" id="MFC7180773.1"/>
    </source>
</evidence>
<evidence type="ECO:0008006" key="5">
    <source>
        <dbReference type="Google" id="ProtNLM"/>
    </source>
</evidence>
<dbReference type="RefSeq" id="WP_345705930.1">
    <property type="nucleotide sequence ID" value="NZ_BAABKV010000001.1"/>
</dbReference>
<name>A0ABW2G0R1_9ACTN</name>
<dbReference type="Proteomes" id="UP001596435">
    <property type="component" value="Unassembled WGS sequence"/>
</dbReference>
<sequence>MNIRTTTLTIAVGAVITLAAGCTSAATTAGAPQAMSSASACPSAEPEPTDSGASTDGITSEPLPAEVRCLPGIAYGSMIRTTGAGSGSPTTGDVLTKARLGLQLMVNMKEDVSAEDALHLCGTLTAMGYGPGGRKGVSTLAVSAGLRTTYISLPDRPSCRKVP</sequence>
<keyword evidence="2" id="KW-0732">Signal</keyword>
<feature type="region of interest" description="Disordered" evidence="1">
    <location>
        <begin position="36"/>
        <end position="62"/>
    </location>
</feature>
<dbReference type="PROSITE" id="PS51257">
    <property type="entry name" value="PROKAR_LIPOPROTEIN"/>
    <property type="match status" value="1"/>
</dbReference>
<dbReference type="EMBL" id="JBHTAJ010000023">
    <property type="protein sequence ID" value="MFC7180773.1"/>
    <property type="molecule type" value="Genomic_DNA"/>
</dbReference>
<organism evidence="3 4">
    <name type="scientific">Kitasatospora paranensis</name>
    <dbReference type="NCBI Taxonomy" id="258053"/>
    <lineage>
        <taxon>Bacteria</taxon>
        <taxon>Bacillati</taxon>
        <taxon>Actinomycetota</taxon>
        <taxon>Actinomycetes</taxon>
        <taxon>Kitasatosporales</taxon>
        <taxon>Streptomycetaceae</taxon>
        <taxon>Kitasatospora</taxon>
    </lineage>
</organism>
<gene>
    <name evidence="3" type="ORF">ACFQMG_14535</name>
</gene>
<accession>A0ABW2G0R1</accession>
<protein>
    <recommendedName>
        <fullName evidence="5">Lipoprotein</fullName>
    </recommendedName>
</protein>
<keyword evidence="4" id="KW-1185">Reference proteome</keyword>
<evidence type="ECO:0000313" key="4">
    <source>
        <dbReference type="Proteomes" id="UP001596435"/>
    </source>
</evidence>
<proteinExistence type="predicted"/>